<organism evidence="2">
    <name type="scientific">Klosneuvirus KNV1</name>
    <dbReference type="NCBI Taxonomy" id="1977640"/>
    <lineage>
        <taxon>Viruses</taxon>
        <taxon>Varidnaviria</taxon>
        <taxon>Bamfordvirae</taxon>
        <taxon>Nucleocytoviricota</taxon>
        <taxon>Megaviricetes</taxon>
        <taxon>Imitervirales</taxon>
        <taxon>Mimiviridae</taxon>
        <taxon>Klosneuvirinae</taxon>
        <taxon>Klosneuvirus</taxon>
    </lineage>
</organism>
<feature type="transmembrane region" description="Helical" evidence="1">
    <location>
        <begin position="53"/>
        <end position="71"/>
    </location>
</feature>
<accession>A0A1V0SLB7</accession>
<reference evidence="2" key="1">
    <citation type="journal article" date="2017" name="Science">
        <title>Giant viruses with an expanded complement of translation system components.</title>
        <authorList>
            <person name="Schulz F."/>
            <person name="Yutin N."/>
            <person name="Ivanova N.N."/>
            <person name="Ortega D.R."/>
            <person name="Lee T.K."/>
            <person name="Vierheilig J."/>
            <person name="Daims H."/>
            <person name="Horn M."/>
            <person name="Wagner M."/>
            <person name="Jensen G.J."/>
            <person name="Kyrpides N.C."/>
            <person name="Koonin E.V."/>
            <person name="Woyke T."/>
        </authorList>
    </citation>
    <scope>NUCLEOTIDE SEQUENCE</scope>
    <source>
        <strain evidence="2">KNV1</strain>
    </source>
</reference>
<keyword evidence="1" id="KW-0812">Transmembrane</keyword>
<keyword evidence="1" id="KW-1133">Transmembrane helix</keyword>
<proteinExistence type="predicted"/>
<gene>
    <name evidence="2" type="ORF">Klosneuvirus_6_74</name>
</gene>
<name>A0A1V0SLB7_9VIRU</name>
<sequence length="338" mass="39564">MLLDHKTIINNTINQLNKFNLDKLSDFVDHIINKNPHDSMIHKNKHIMWNEQCSVNFPVLYIASICLYIYSVKKRCNTFLFATRDCCQFYKVFKSLFPDANAHYFNCSRNMFEVAIAKRNKHFKKYVNSLVKNPQETIFIDIHGTGQRMVSYFEKEYHSVPYCFLLSTRYSSYEKFPSSVQKYIRGGRLVTLVFSAHGSPIEMLNYDTVGTLQTYNEKGPIRDKPEYDINLIQPYHDCMEYIVDHVKPVDHSDLIDKYDIETLQKLIQKLFKCILSDLPIIAKEFHHIGRHAKTSGTTIIVKVTKVQTKSGVRTQQQTIKRSGRPLKLIRHVNTVRVR</sequence>
<evidence type="ECO:0000313" key="2">
    <source>
        <dbReference type="EMBL" id="ARF12512.1"/>
    </source>
</evidence>
<keyword evidence="1" id="KW-0472">Membrane</keyword>
<protein>
    <submittedName>
        <fullName evidence="2">Uncharacterized protein</fullName>
    </submittedName>
</protein>
<evidence type="ECO:0000256" key="1">
    <source>
        <dbReference type="SAM" id="Phobius"/>
    </source>
</evidence>
<dbReference type="EMBL" id="KY684113">
    <property type="protein sequence ID" value="ARF12512.1"/>
    <property type="molecule type" value="Genomic_DNA"/>
</dbReference>